<dbReference type="AlphaFoldDB" id="B6SHK2"/>
<organism evidence="1">
    <name type="scientific">Zea mays</name>
    <name type="common">Maize</name>
    <dbReference type="NCBI Taxonomy" id="4577"/>
    <lineage>
        <taxon>Eukaryota</taxon>
        <taxon>Viridiplantae</taxon>
        <taxon>Streptophyta</taxon>
        <taxon>Embryophyta</taxon>
        <taxon>Tracheophyta</taxon>
        <taxon>Spermatophyta</taxon>
        <taxon>Magnoliopsida</taxon>
        <taxon>Liliopsida</taxon>
        <taxon>Poales</taxon>
        <taxon>Poaceae</taxon>
        <taxon>PACMAD clade</taxon>
        <taxon>Panicoideae</taxon>
        <taxon>Andropogonodae</taxon>
        <taxon>Andropogoneae</taxon>
        <taxon>Tripsacinae</taxon>
        <taxon>Zea</taxon>
    </lineage>
</organism>
<dbReference type="EMBL" id="EU952217">
    <property type="protein sequence ID" value="ACG24335.1"/>
    <property type="molecule type" value="mRNA"/>
</dbReference>
<reference evidence="1" key="1">
    <citation type="journal article" date="2009" name="Plant Mol. Biol.">
        <title>Insights into corn genes derived from large-scale cDNA sequencing.</title>
        <authorList>
            <person name="Alexandrov N.N."/>
            <person name="Brover V.V."/>
            <person name="Freidin S."/>
            <person name="Troukhan M.E."/>
            <person name="Tatarinova T.V."/>
            <person name="Zhang H."/>
            <person name="Swaller T.J."/>
            <person name="Lu Y.P."/>
            <person name="Bouck J."/>
            <person name="Flavell R.B."/>
            <person name="Feldmann K.A."/>
        </authorList>
    </citation>
    <scope>NUCLEOTIDE SEQUENCE</scope>
</reference>
<protein>
    <submittedName>
        <fullName evidence="1">Uncharacterized protein</fullName>
    </submittedName>
</protein>
<name>B6SHK2_MAIZE</name>
<accession>B6SHK2</accession>
<evidence type="ECO:0000313" key="1">
    <source>
        <dbReference type="EMBL" id="ACG24335.1"/>
    </source>
</evidence>
<sequence>MNPAAISLWISSPMALRFSSSNRRRGCLTGRAPARMSSKCSATSLGMPGMSEGLHAKTSAFARRKSTSTASYLGSSPEPIRICLEASPLRSRGTDLTVSAGSKLPA</sequence>
<proteinExistence type="evidence at transcript level"/>